<dbReference type="InterPro" id="IPR029063">
    <property type="entry name" value="SAM-dependent_MTases_sf"/>
</dbReference>
<dbReference type="Gene3D" id="3.40.50.150">
    <property type="entry name" value="Vaccinia Virus protein VP39"/>
    <property type="match status" value="1"/>
</dbReference>
<keyword evidence="2" id="KW-0808">Transferase</keyword>
<keyword evidence="2" id="KW-0489">Methyltransferase</keyword>
<evidence type="ECO:0000259" key="1">
    <source>
        <dbReference type="Pfam" id="PF08241"/>
    </source>
</evidence>
<comment type="caution">
    <text evidence="2">The sequence shown here is derived from an EMBL/GenBank/DDBJ whole genome shotgun (WGS) entry which is preliminary data.</text>
</comment>
<dbReference type="InterPro" id="IPR013216">
    <property type="entry name" value="Methyltransf_11"/>
</dbReference>
<reference evidence="3" key="1">
    <citation type="journal article" date="2019" name="Int. J. Syst. Evol. Microbiol.">
        <title>The Global Catalogue of Microorganisms (GCM) 10K type strain sequencing project: providing services to taxonomists for standard genome sequencing and annotation.</title>
        <authorList>
            <consortium name="The Broad Institute Genomics Platform"/>
            <consortium name="The Broad Institute Genome Sequencing Center for Infectious Disease"/>
            <person name="Wu L."/>
            <person name="Ma J."/>
        </authorList>
    </citation>
    <scope>NUCLEOTIDE SEQUENCE [LARGE SCALE GENOMIC DNA]</scope>
    <source>
        <strain evidence="3">CCUG 63418</strain>
    </source>
</reference>
<dbReference type="Proteomes" id="UP001596958">
    <property type="component" value="Unassembled WGS sequence"/>
</dbReference>
<sequence>MSKQTDSFYNKFSFFYPLVDVFLKSQKKVLFAHINSLPDGHLLEIGVGNGSHFGLYKKHRVIGIDTSAAMLNAARKHCNERIQLLEMNGESLLFEDEKFDYVVLSHVIAVVDHPEQLLNQVWRVLKPHGQLFILNHFTPPNWLGYIDGAFQQVSKMLHFRSVFHIHQIAAIKNFTLLKHLNFGAASYFKLLIYQKR</sequence>
<dbReference type="EMBL" id="JBHTHU010000001">
    <property type="protein sequence ID" value="MFD0748843.1"/>
    <property type="molecule type" value="Genomic_DNA"/>
</dbReference>
<keyword evidence="3" id="KW-1185">Reference proteome</keyword>
<dbReference type="RefSeq" id="WP_377096715.1">
    <property type="nucleotide sequence ID" value="NZ_JBHTHU010000001.1"/>
</dbReference>
<dbReference type="PANTHER" id="PTHR45036:SF1">
    <property type="entry name" value="METHYLTRANSFERASE LIKE 7A"/>
    <property type="match status" value="1"/>
</dbReference>
<proteinExistence type="predicted"/>
<name>A0ABW2YSW5_9SPHI</name>
<dbReference type="SUPFAM" id="SSF53335">
    <property type="entry name" value="S-adenosyl-L-methionine-dependent methyltransferases"/>
    <property type="match status" value="1"/>
</dbReference>
<protein>
    <submittedName>
        <fullName evidence="2">Class I SAM-dependent methyltransferase</fullName>
        <ecNumber evidence="2">2.1.1.-</ecNumber>
    </submittedName>
</protein>
<dbReference type="Pfam" id="PF08241">
    <property type="entry name" value="Methyltransf_11"/>
    <property type="match status" value="1"/>
</dbReference>
<dbReference type="GO" id="GO:0032259">
    <property type="term" value="P:methylation"/>
    <property type="evidence" value="ECO:0007669"/>
    <property type="project" value="UniProtKB-KW"/>
</dbReference>
<gene>
    <name evidence="2" type="ORF">ACFQZS_01735</name>
</gene>
<accession>A0ABW2YSW5</accession>
<dbReference type="EC" id="2.1.1.-" evidence="2"/>
<dbReference type="GO" id="GO:0008168">
    <property type="term" value="F:methyltransferase activity"/>
    <property type="evidence" value="ECO:0007669"/>
    <property type="project" value="UniProtKB-KW"/>
</dbReference>
<evidence type="ECO:0000313" key="3">
    <source>
        <dbReference type="Proteomes" id="UP001596958"/>
    </source>
</evidence>
<dbReference type="InterPro" id="IPR052356">
    <property type="entry name" value="Thiol_S-MT"/>
</dbReference>
<evidence type="ECO:0000313" key="2">
    <source>
        <dbReference type="EMBL" id="MFD0748843.1"/>
    </source>
</evidence>
<organism evidence="2 3">
    <name type="scientific">Mucilaginibacter calamicampi</name>
    <dbReference type="NCBI Taxonomy" id="1302352"/>
    <lineage>
        <taxon>Bacteria</taxon>
        <taxon>Pseudomonadati</taxon>
        <taxon>Bacteroidota</taxon>
        <taxon>Sphingobacteriia</taxon>
        <taxon>Sphingobacteriales</taxon>
        <taxon>Sphingobacteriaceae</taxon>
        <taxon>Mucilaginibacter</taxon>
    </lineage>
</organism>
<feature type="domain" description="Methyltransferase type 11" evidence="1">
    <location>
        <begin position="43"/>
        <end position="133"/>
    </location>
</feature>
<dbReference type="CDD" id="cd02440">
    <property type="entry name" value="AdoMet_MTases"/>
    <property type="match status" value="1"/>
</dbReference>
<dbReference type="PANTHER" id="PTHR45036">
    <property type="entry name" value="METHYLTRANSFERASE LIKE 7B"/>
    <property type="match status" value="1"/>
</dbReference>